<evidence type="ECO:0000256" key="3">
    <source>
        <dbReference type="ARBA" id="ARBA00022695"/>
    </source>
</evidence>
<evidence type="ECO:0000256" key="8">
    <source>
        <dbReference type="SAM" id="MobiDB-lite"/>
    </source>
</evidence>
<dbReference type="SMART" id="SM00486">
    <property type="entry name" value="POLBc"/>
    <property type="match status" value="1"/>
</dbReference>
<dbReference type="FunFam" id="3.90.1600.10:FF:000009">
    <property type="entry name" value="DNA polymerase"/>
    <property type="match status" value="1"/>
</dbReference>
<dbReference type="NCBIfam" id="NF004422">
    <property type="entry name" value="PRK05762.1-4"/>
    <property type="match status" value="1"/>
</dbReference>
<dbReference type="PRINTS" id="PR00106">
    <property type="entry name" value="DNAPOLB"/>
</dbReference>
<dbReference type="EC" id="2.7.7.7" evidence="7"/>
<reference evidence="12 13" key="1">
    <citation type="submission" date="2020-12" db="EMBL/GenBank/DDBJ databases">
        <title>FDA dAtabase for Regulatory Grade micrObial Sequences (FDA-ARGOS): Supporting development and validation of Infectious Disease Dx tests.</title>
        <authorList>
            <person name="Nelson B."/>
            <person name="Plummer A."/>
            <person name="Tallon L."/>
            <person name="Sadzewicz L."/>
            <person name="Zhao X."/>
            <person name="Boylan J."/>
            <person name="Ott S."/>
            <person name="Bowen H."/>
            <person name="Vavikolanu K."/>
            <person name="Mehta A."/>
            <person name="Aluvathingal J."/>
            <person name="Nadendla S."/>
            <person name="Myers T."/>
            <person name="Yan Y."/>
            <person name="Sichtig H."/>
        </authorList>
    </citation>
    <scope>NUCLEOTIDE SEQUENCE [LARGE SCALE GENOMIC DNA]</scope>
    <source>
        <strain evidence="12 13">FDAARGOS_899</strain>
    </source>
</reference>
<dbReference type="PANTHER" id="PTHR10322:SF23">
    <property type="entry name" value="DNA POLYMERASE DELTA CATALYTIC SUBUNIT"/>
    <property type="match status" value="1"/>
</dbReference>
<dbReference type="Proteomes" id="UP000594943">
    <property type="component" value="Chromosome 2"/>
</dbReference>
<dbReference type="InterPro" id="IPR055208">
    <property type="entry name" value="PolB_insertion"/>
</dbReference>
<dbReference type="InterPro" id="IPR023211">
    <property type="entry name" value="DNA_pol_palm_dom_sf"/>
</dbReference>
<dbReference type="GO" id="GO:0000166">
    <property type="term" value="F:nucleotide binding"/>
    <property type="evidence" value="ECO:0007669"/>
    <property type="project" value="InterPro"/>
</dbReference>
<dbReference type="InterPro" id="IPR006172">
    <property type="entry name" value="DNA-dir_DNA_pol_B"/>
</dbReference>
<feature type="domain" description="DNA-directed DNA polymerase family B multifunctional" evidence="9">
    <location>
        <begin position="390"/>
        <end position="750"/>
    </location>
</feature>
<dbReference type="CDD" id="cd05537">
    <property type="entry name" value="POLBc_Pol_II"/>
    <property type="match status" value="1"/>
</dbReference>
<dbReference type="PROSITE" id="PS00116">
    <property type="entry name" value="DNA_POLYMERASE_B"/>
    <property type="match status" value="1"/>
</dbReference>
<keyword evidence="7" id="KW-0235">DNA replication</keyword>
<evidence type="ECO:0000256" key="5">
    <source>
        <dbReference type="ARBA" id="ARBA00023125"/>
    </source>
</evidence>
<accession>A0A7T2U609</accession>
<dbReference type="InterPro" id="IPR043502">
    <property type="entry name" value="DNA/RNA_pol_sf"/>
</dbReference>
<dbReference type="GO" id="GO:0045004">
    <property type="term" value="P:DNA replication proofreading"/>
    <property type="evidence" value="ECO:0007669"/>
    <property type="project" value="TreeGrafter"/>
</dbReference>
<dbReference type="GO" id="GO:0009432">
    <property type="term" value="P:SOS response"/>
    <property type="evidence" value="ECO:0007669"/>
    <property type="project" value="TreeGrafter"/>
</dbReference>
<comment type="catalytic activity">
    <reaction evidence="6 7">
        <text>DNA(n) + a 2'-deoxyribonucleoside 5'-triphosphate = DNA(n+1) + diphosphate</text>
        <dbReference type="Rhea" id="RHEA:22508"/>
        <dbReference type="Rhea" id="RHEA-COMP:17339"/>
        <dbReference type="Rhea" id="RHEA-COMP:17340"/>
        <dbReference type="ChEBI" id="CHEBI:33019"/>
        <dbReference type="ChEBI" id="CHEBI:61560"/>
        <dbReference type="ChEBI" id="CHEBI:173112"/>
        <dbReference type="EC" id="2.7.7.7"/>
    </reaction>
</comment>
<dbReference type="InterPro" id="IPR012337">
    <property type="entry name" value="RNaseH-like_sf"/>
</dbReference>
<sequence>MTEFEEGFILTRHWRDTAQGTEVEFWLATARGARRVRLRAQESVAFIPAEQQEQAERALQGVQGAPDAVLRPLALRDFRRRPVVGLYCRRYRRLAALKKRLSQSGVDVYEADVLPPERYMMERFITAPVRFRGAPDGDGNGDDNGALRDGELKPGGDYRPALRCVSLDIETSAQGELYSIALEGCGERQVFMLGPANGDARDVDFRLDYCDSRPALIERLNDWLARHDPDAIIGWNLVQFDLRVLQAHAVQYRVPLRLGRGGGVLDWRAHGQQPDHFFAAAAGRLVIDGIDALKSATWTFPSFSLEYVAQALLGEGKAIDNPYQRMDEIQRRFDCDKPALARYNLKDCELVTRIFEKADLLPFMLERAAVTGLPADRIGGSVAAFTHLYMPRMHRLGYVAPNLGDVTGDTSPGGFVMDSRPGLYDSVLVLDYKSLYPSIIRSFLIDPVGLIEGAAHPEDAESVPGFLGARFSRSRHCLPDIVRRVWEGRELAKRQRNQPLSQALKIIMNAFYGVLGSSGCRFFDPRLASSITMRGHEIMHKTRELIEAQGYDVIYGDTDSTFVWLKRAHAGDEADRIGRALVGHVNGWWRAHLAERFGLDSALELQYERHYHRFLMPTVRGAEEGSKKRYAGLVIAADGGEDVVFKGLETVRTDWTPLAQQFQRELYRLVFKREPYRAFIREYVRRTLAGEFDGQLVYRKRLRRPLRDYERNVPPHVRAARVADAFNREQGRPLQYQRGGWISYVMTTAGPEPLETLRMPIDYAFYVSRQLQPVADAILPFVRDDFESVISGQGQLF</sequence>
<dbReference type="InterPro" id="IPR017964">
    <property type="entry name" value="DNA-dir_DNA_pol_B_CS"/>
</dbReference>
<evidence type="ECO:0000313" key="13">
    <source>
        <dbReference type="Proteomes" id="UP000594943"/>
    </source>
</evidence>
<dbReference type="Gene3D" id="2.40.50.590">
    <property type="match status" value="2"/>
</dbReference>
<dbReference type="AlphaFoldDB" id="A0A7U4STJ8"/>
<evidence type="ECO:0000256" key="6">
    <source>
        <dbReference type="ARBA" id="ARBA00049244"/>
    </source>
</evidence>
<evidence type="ECO:0000256" key="7">
    <source>
        <dbReference type="RuleBase" id="RU000442"/>
    </source>
</evidence>
<evidence type="ECO:0000259" key="10">
    <source>
        <dbReference type="Pfam" id="PF03104"/>
    </source>
</evidence>
<dbReference type="GO" id="GO:0003887">
    <property type="term" value="F:DNA-directed DNA polymerase activity"/>
    <property type="evidence" value="ECO:0007669"/>
    <property type="project" value="UniProtKB-KW"/>
</dbReference>
<dbReference type="RefSeq" id="WP_006028452.1">
    <property type="nucleotide sequence ID" value="NZ_CP013382.1"/>
</dbReference>
<dbReference type="InterPro" id="IPR042087">
    <property type="entry name" value="DNA_pol_B_thumb"/>
</dbReference>
<dbReference type="Pfam" id="PF21474">
    <property type="entry name" value="DNApolII_N"/>
    <property type="match status" value="1"/>
</dbReference>
<feature type="domain" description="DNA-directed DNA polymerase family B exonuclease" evidence="10">
    <location>
        <begin position="157"/>
        <end position="308"/>
    </location>
</feature>
<dbReference type="FunFam" id="1.10.132.60:FF:000008">
    <property type="entry name" value="DNA polymerase"/>
    <property type="match status" value="1"/>
</dbReference>
<feature type="compositionally biased region" description="Basic and acidic residues" evidence="8">
    <location>
        <begin position="145"/>
        <end position="154"/>
    </location>
</feature>
<evidence type="ECO:0000259" key="9">
    <source>
        <dbReference type="Pfam" id="PF00136"/>
    </source>
</evidence>
<dbReference type="InterPro" id="IPR050240">
    <property type="entry name" value="DNA_pol_type-B"/>
</dbReference>
<dbReference type="Gene3D" id="1.10.132.60">
    <property type="entry name" value="DNA polymerase family B, C-terminal domain"/>
    <property type="match status" value="1"/>
</dbReference>
<gene>
    <name evidence="12" type="ORF">I6G56_29730</name>
</gene>
<dbReference type="InterPro" id="IPR006134">
    <property type="entry name" value="DNA-dir_DNA_pol_B_multi_dom"/>
</dbReference>
<dbReference type="Pfam" id="PF03104">
    <property type="entry name" value="DNA_pol_B_exo1"/>
    <property type="match status" value="1"/>
</dbReference>
<dbReference type="SUPFAM" id="SSF53098">
    <property type="entry name" value="Ribonuclease H-like"/>
    <property type="match status" value="1"/>
</dbReference>
<evidence type="ECO:0000256" key="1">
    <source>
        <dbReference type="ARBA" id="ARBA00005755"/>
    </source>
</evidence>
<keyword evidence="3 7" id="KW-0548">Nucleotidyltransferase</keyword>
<keyword evidence="2 7" id="KW-0808">Transferase</keyword>
<dbReference type="Pfam" id="PF22587">
    <property type="entry name" value="DNApolII_insertion"/>
    <property type="match status" value="1"/>
</dbReference>
<comment type="similarity">
    <text evidence="1 7">Belongs to the DNA polymerase type-B family.</text>
</comment>
<dbReference type="Gene3D" id="3.30.420.10">
    <property type="entry name" value="Ribonuclease H-like superfamily/Ribonuclease H"/>
    <property type="match status" value="1"/>
</dbReference>
<dbReference type="EMBL" id="CP065687">
    <property type="protein sequence ID" value="QPS46274.1"/>
    <property type="molecule type" value="Genomic_DNA"/>
</dbReference>
<dbReference type="GO" id="GO:0008296">
    <property type="term" value="F:3'-5'-DNA exonuclease activity"/>
    <property type="evidence" value="ECO:0007669"/>
    <property type="project" value="TreeGrafter"/>
</dbReference>
<dbReference type="Gene3D" id="3.90.1600.10">
    <property type="entry name" value="Palm domain of DNA polymerase"/>
    <property type="match status" value="2"/>
</dbReference>
<dbReference type="SUPFAM" id="SSF56672">
    <property type="entry name" value="DNA/RNA polymerases"/>
    <property type="match status" value="1"/>
</dbReference>
<dbReference type="FunFam" id="3.90.1600.10:FF:000030">
    <property type="entry name" value="DNA polymerase II"/>
    <property type="match status" value="1"/>
</dbReference>
<keyword evidence="4 7" id="KW-0239">DNA-directed DNA polymerase</keyword>
<organism evidence="12 13">
    <name type="scientific">Burkholderia humptydooensis</name>
    <dbReference type="NCBI Taxonomy" id="430531"/>
    <lineage>
        <taxon>Bacteria</taxon>
        <taxon>Pseudomonadati</taxon>
        <taxon>Pseudomonadota</taxon>
        <taxon>Betaproteobacteria</taxon>
        <taxon>Burkholderiales</taxon>
        <taxon>Burkholderiaceae</taxon>
        <taxon>Burkholderia</taxon>
        <taxon>pseudomallei group</taxon>
    </lineage>
</organism>
<dbReference type="FunFam" id="3.30.420.10:FF:000052">
    <property type="entry name" value="DNA polymerase"/>
    <property type="match status" value="1"/>
</dbReference>
<evidence type="ECO:0000256" key="2">
    <source>
        <dbReference type="ARBA" id="ARBA00022679"/>
    </source>
</evidence>
<dbReference type="Pfam" id="PF00136">
    <property type="entry name" value="DNA_pol_B"/>
    <property type="match status" value="1"/>
</dbReference>
<dbReference type="InterPro" id="IPR006133">
    <property type="entry name" value="DNA-dir_DNA_pol_B_exonuc"/>
</dbReference>
<dbReference type="PANTHER" id="PTHR10322">
    <property type="entry name" value="DNA POLYMERASE CATALYTIC SUBUNIT"/>
    <property type="match status" value="1"/>
</dbReference>
<dbReference type="KEGG" id="bhg:I6G56_29730"/>
<protein>
    <recommendedName>
        <fullName evidence="7">DNA polymerase</fullName>
        <ecNumber evidence="7">2.7.7.7</ecNumber>
    </recommendedName>
</protein>
<feature type="region of interest" description="Disordered" evidence="8">
    <location>
        <begin position="132"/>
        <end position="154"/>
    </location>
</feature>
<evidence type="ECO:0000313" key="12">
    <source>
        <dbReference type="EMBL" id="QPS46274.1"/>
    </source>
</evidence>
<evidence type="ECO:0000256" key="4">
    <source>
        <dbReference type="ARBA" id="ARBA00022932"/>
    </source>
</evidence>
<keyword evidence="5 7" id="KW-0238">DNA-binding</keyword>
<dbReference type="CDD" id="cd05784">
    <property type="entry name" value="DNA_polB_II_exo"/>
    <property type="match status" value="1"/>
</dbReference>
<dbReference type="NCBIfam" id="NF004421">
    <property type="entry name" value="PRK05762.1-2"/>
    <property type="match status" value="1"/>
</dbReference>
<accession>A0A7U4STJ8</accession>
<name>A0A7U4STJ8_9BURK</name>
<proteinExistence type="inferred from homology"/>
<dbReference type="GO" id="GO:0003677">
    <property type="term" value="F:DNA binding"/>
    <property type="evidence" value="ECO:0007669"/>
    <property type="project" value="UniProtKB-KW"/>
</dbReference>
<feature type="domain" description="DNA polymerase II insertion" evidence="11">
    <location>
        <begin position="43"/>
        <end position="106"/>
    </location>
</feature>
<evidence type="ECO:0000259" key="11">
    <source>
        <dbReference type="Pfam" id="PF22587"/>
    </source>
</evidence>
<dbReference type="InterPro" id="IPR036397">
    <property type="entry name" value="RNaseH_sf"/>
</dbReference>